<name>A0A1F5XHB1_9BACT</name>
<dbReference type="Proteomes" id="UP000177346">
    <property type="component" value="Unassembled WGS sequence"/>
</dbReference>
<reference evidence="1 2" key="1">
    <citation type="journal article" date="2016" name="Nat. Commun.">
        <title>Thousands of microbial genomes shed light on interconnected biogeochemical processes in an aquifer system.</title>
        <authorList>
            <person name="Anantharaman K."/>
            <person name="Brown C.T."/>
            <person name="Hug L.A."/>
            <person name="Sharon I."/>
            <person name="Castelle C.J."/>
            <person name="Probst A.J."/>
            <person name="Thomas B.C."/>
            <person name="Singh A."/>
            <person name="Wilkins M.J."/>
            <person name="Karaoz U."/>
            <person name="Brodie E.L."/>
            <person name="Williams K.H."/>
            <person name="Hubbard S.S."/>
            <person name="Banfield J.F."/>
        </authorList>
    </citation>
    <scope>NUCLEOTIDE SEQUENCE [LARGE SCALE GENOMIC DNA]</scope>
</reference>
<evidence type="ECO:0000313" key="1">
    <source>
        <dbReference type="EMBL" id="OGF87206.1"/>
    </source>
</evidence>
<dbReference type="AlphaFoldDB" id="A0A1F5XHB1"/>
<organism evidence="1 2">
    <name type="scientific">Candidatus Giovannonibacteria bacterium RIFCSPLOWO2_01_FULL_46_32</name>
    <dbReference type="NCBI Taxonomy" id="1798353"/>
    <lineage>
        <taxon>Bacteria</taxon>
        <taxon>Candidatus Giovannoniibacteriota</taxon>
    </lineage>
</organism>
<protein>
    <submittedName>
        <fullName evidence="1">Uncharacterized protein</fullName>
    </submittedName>
</protein>
<sequence>MTMLNKNMITVVAILILIAGAVWWLLSSGGDEVAISQKGETEGPALELVRRLKNIKIDTAFFNDAQFLELEATPKTSLEGISKGKTNPFRSAR</sequence>
<gene>
    <name evidence="1" type="ORF">A3B19_03145</name>
</gene>
<evidence type="ECO:0000313" key="2">
    <source>
        <dbReference type="Proteomes" id="UP000177346"/>
    </source>
</evidence>
<proteinExistence type="predicted"/>
<dbReference type="EMBL" id="MFIF01000006">
    <property type="protein sequence ID" value="OGF87206.1"/>
    <property type="molecule type" value="Genomic_DNA"/>
</dbReference>
<accession>A0A1F5XHB1</accession>
<comment type="caution">
    <text evidence="1">The sequence shown here is derived from an EMBL/GenBank/DDBJ whole genome shotgun (WGS) entry which is preliminary data.</text>
</comment>